<dbReference type="InterPro" id="IPR009078">
    <property type="entry name" value="Ferritin-like_SF"/>
</dbReference>
<organism evidence="1">
    <name type="scientific">mine drainage metagenome</name>
    <dbReference type="NCBI Taxonomy" id="410659"/>
    <lineage>
        <taxon>unclassified sequences</taxon>
        <taxon>metagenomes</taxon>
        <taxon>ecological metagenomes</taxon>
    </lineage>
</organism>
<reference evidence="1" key="1">
    <citation type="submission" date="2016-10" db="EMBL/GenBank/DDBJ databases">
        <title>Sequence of Gallionella enrichment culture.</title>
        <authorList>
            <person name="Poehlein A."/>
            <person name="Muehling M."/>
            <person name="Daniel R."/>
        </authorList>
    </citation>
    <scope>NUCLEOTIDE SEQUENCE</scope>
</reference>
<dbReference type="Gene3D" id="1.20.1260.10">
    <property type="match status" value="1"/>
</dbReference>
<dbReference type="EMBL" id="MLJW01002551">
    <property type="protein sequence ID" value="OIQ74313.1"/>
    <property type="molecule type" value="Genomic_DNA"/>
</dbReference>
<proteinExistence type="predicted"/>
<dbReference type="InterPro" id="IPR012347">
    <property type="entry name" value="Ferritin-like"/>
</dbReference>
<name>A0A1J5PS47_9ZZZZ</name>
<dbReference type="PANTHER" id="PTHR30458:SF0">
    <property type="entry name" value="1,2-PHENYLACETYL-COA EPOXIDASE, SUBUNIT C"/>
    <property type="match status" value="1"/>
</dbReference>
<dbReference type="GO" id="GO:0010124">
    <property type="term" value="P:phenylacetate catabolic process"/>
    <property type="evidence" value="ECO:0007669"/>
    <property type="project" value="InterPro"/>
</dbReference>
<accession>A0A1J5PS47</accession>
<dbReference type="InterPro" id="IPR052703">
    <property type="entry name" value="Aromatic_CoA_ox/epox"/>
</dbReference>
<dbReference type="PANTHER" id="PTHR30458">
    <property type="entry name" value="PHENYLACETIC ACID DEGRADATION PROTEIN PAA"/>
    <property type="match status" value="1"/>
</dbReference>
<dbReference type="AlphaFoldDB" id="A0A1J5PS47"/>
<dbReference type="SUPFAM" id="SSF47240">
    <property type="entry name" value="Ferritin-like"/>
    <property type="match status" value="1"/>
</dbReference>
<evidence type="ECO:0000313" key="1">
    <source>
        <dbReference type="EMBL" id="OIQ74313.1"/>
    </source>
</evidence>
<protein>
    <submittedName>
        <fullName evidence="1">1,2-phenylacetyl-CoA epoxidase, subunit C</fullName>
    </submittedName>
</protein>
<dbReference type="GO" id="GO:0005829">
    <property type="term" value="C:cytosol"/>
    <property type="evidence" value="ECO:0007669"/>
    <property type="project" value="TreeGrafter"/>
</dbReference>
<dbReference type="Pfam" id="PF05138">
    <property type="entry name" value="PaaA_PaaC"/>
    <property type="match status" value="1"/>
</dbReference>
<gene>
    <name evidence="1" type="primary">paaC_2</name>
    <name evidence="1" type="ORF">GALL_440350</name>
</gene>
<sequence>MQAALDDLWDYTGELFMADASDAAMVAAGIAPDPASLQAVWLAEVRAVLEEATLTLPASTYSHKGGKRGAHSEHLGFILADMQFLQRAYPGAVW</sequence>
<dbReference type="InterPro" id="IPR007814">
    <property type="entry name" value="PaaA_PaaC"/>
</dbReference>
<comment type="caution">
    <text evidence="1">The sequence shown here is derived from an EMBL/GenBank/DDBJ whole genome shotgun (WGS) entry which is preliminary data.</text>
</comment>